<dbReference type="Proteomes" id="UP000053989">
    <property type="component" value="Unassembled WGS sequence"/>
</dbReference>
<dbReference type="EMBL" id="KN822010">
    <property type="protein sequence ID" value="KIM68143.1"/>
    <property type="molecule type" value="Genomic_DNA"/>
</dbReference>
<dbReference type="InParanoid" id="A0A0C3A3D6"/>
<dbReference type="HOGENOM" id="CLU_2172585_0_0_1"/>
<name>A0A0C3A3D6_9AGAM</name>
<gene>
    <name evidence="2" type="ORF">SCLCIDRAFT_1006665</name>
</gene>
<evidence type="ECO:0000313" key="2">
    <source>
        <dbReference type="EMBL" id="KIM68143.1"/>
    </source>
</evidence>
<organism evidence="2 3">
    <name type="scientific">Scleroderma citrinum Foug A</name>
    <dbReference type="NCBI Taxonomy" id="1036808"/>
    <lineage>
        <taxon>Eukaryota</taxon>
        <taxon>Fungi</taxon>
        <taxon>Dikarya</taxon>
        <taxon>Basidiomycota</taxon>
        <taxon>Agaricomycotina</taxon>
        <taxon>Agaricomycetes</taxon>
        <taxon>Agaricomycetidae</taxon>
        <taxon>Boletales</taxon>
        <taxon>Sclerodermatineae</taxon>
        <taxon>Sclerodermataceae</taxon>
        <taxon>Scleroderma</taxon>
    </lineage>
</organism>
<keyword evidence="3" id="KW-1185">Reference proteome</keyword>
<evidence type="ECO:0000313" key="3">
    <source>
        <dbReference type="Proteomes" id="UP000053989"/>
    </source>
</evidence>
<accession>A0A0C3A3D6</accession>
<sequence length="110" mass="12447">MTVSSSCLASSECRGSASQSAACLTVQYLCARPMGIVGNGLQIIELRWRADEWPHTHYFPVDNCHVTVITRGQSLLWRRPFHLQRRSPSPQSGASRWTAWYEQTERSTPP</sequence>
<feature type="region of interest" description="Disordered" evidence="1">
    <location>
        <begin position="84"/>
        <end position="110"/>
    </location>
</feature>
<evidence type="ECO:0000256" key="1">
    <source>
        <dbReference type="SAM" id="MobiDB-lite"/>
    </source>
</evidence>
<reference evidence="3" key="2">
    <citation type="submission" date="2015-01" db="EMBL/GenBank/DDBJ databases">
        <title>Evolutionary Origins and Diversification of the Mycorrhizal Mutualists.</title>
        <authorList>
            <consortium name="DOE Joint Genome Institute"/>
            <consortium name="Mycorrhizal Genomics Consortium"/>
            <person name="Kohler A."/>
            <person name="Kuo A."/>
            <person name="Nagy L.G."/>
            <person name="Floudas D."/>
            <person name="Copeland A."/>
            <person name="Barry K.W."/>
            <person name="Cichocki N."/>
            <person name="Veneault-Fourrey C."/>
            <person name="LaButti K."/>
            <person name="Lindquist E.A."/>
            <person name="Lipzen A."/>
            <person name="Lundell T."/>
            <person name="Morin E."/>
            <person name="Murat C."/>
            <person name="Riley R."/>
            <person name="Ohm R."/>
            <person name="Sun H."/>
            <person name="Tunlid A."/>
            <person name="Henrissat B."/>
            <person name="Grigoriev I.V."/>
            <person name="Hibbett D.S."/>
            <person name="Martin F."/>
        </authorList>
    </citation>
    <scope>NUCLEOTIDE SEQUENCE [LARGE SCALE GENOMIC DNA]</scope>
    <source>
        <strain evidence="3">Foug A</strain>
    </source>
</reference>
<dbReference type="AlphaFoldDB" id="A0A0C3A3D6"/>
<protein>
    <submittedName>
        <fullName evidence="2">Uncharacterized protein</fullName>
    </submittedName>
</protein>
<reference evidence="2 3" key="1">
    <citation type="submission" date="2014-04" db="EMBL/GenBank/DDBJ databases">
        <authorList>
            <consortium name="DOE Joint Genome Institute"/>
            <person name="Kuo A."/>
            <person name="Kohler A."/>
            <person name="Nagy L.G."/>
            <person name="Floudas D."/>
            <person name="Copeland A."/>
            <person name="Barry K.W."/>
            <person name="Cichocki N."/>
            <person name="Veneault-Fourrey C."/>
            <person name="LaButti K."/>
            <person name="Lindquist E.A."/>
            <person name="Lipzen A."/>
            <person name="Lundell T."/>
            <person name="Morin E."/>
            <person name="Murat C."/>
            <person name="Sun H."/>
            <person name="Tunlid A."/>
            <person name="Henrissat B."/>
            <person name="Grigoriev I.V."/>
            <person name="Hibbett D.S."/>
            <person name="Martin F."/>
            <person name="Nordberg H.P."/>
            <person name="Cantor M.N."/>
            <person name="Hua S.X."/>
        </authorList>
    </citation>
    <scope>NUCLEOTIDE SEQUENCE [LARGE SCALE GENOMIC DNA]</scope>
    <source>
        <strain evidence="2 3">Foug A</strain>
    </source>
</reference>
<proteinExistence type="predicted"/>
<feature type="compositionally biased region" description="Polar residues" evidence="1">
    <location>
        <begin position="86"/>
        <end position="95"/>
    </location>
</feature>